<evidence type="ECO:0000256" key="3">
    <source>
        <dbReference type="ARBA" id="ARBA00022679"/>
    </source>
</evidence>
<evidence type="ECO:0000313" key="8">
    <source>
        <dbReference type="EMBL" id="KAK9714244.1"/>
    </source>
</evidence>
<dbReference type="Gene3D" id="3.40.1280.30">
    <property type="match status" value="1"/>
</dbReference>
<organism evidence="8 9">
    <name type="scientific">Saponaria officinalis</name>
    <name type="common">Common soapwort</name>
    <name type="synonym">Lychnis saponaria</name>
    <dbReference type="NCBI Taxonomy" id="3572"/>
    <lineage>
        <taxon>Eukaryota</taxon>
        <taxon>Viridiplantae</taxon>
        <taxon>Streptophyta</taxon>
        <taxon>Embryophyta</taxon>
        <taxon>Tracheophyta</taxon>
        <taxon>Spermatophyta</taxon>
        <taxon>Magnoliopsida</taxon>
        <taxon>eudicotyledons</taxon>
        <taxon>Gunneridae</taxon>
        <taxon>Pentapetalae</taxon>
        <taxon>Caryophyllales</taxon>
        <taxon>Caryophyllaceae</taxon>
        <taxon>Caryophylleae</taxon>
        <taxon>Saponaria</taxon>
    </lineage>
</organism>
<dbReference type="InterPro" id="IPR007356">
    <property type="entry name" value="tRNA_m1G_MeTrfase_euk"/>
</dbReference>
<name>A0AAW1K7J2_SAPOF</name>
<dbReference type="AlphaFoldDB" id="A0AAW1K7J2"/>
<evidence type="ECO:0000256" key="5">
    <source>
        <dbReference type="ARBA" id="ARBA00048434"/>
    </source>
</evidence>
<evidence type="ECO:0000256" key="2">
    <source>
        <dbReference type="ARBA" id="ARBA00022603"/>
    </source>
</evidence>
<protein>
    <recommendedName>
        <fullName evidence="1">tRNA (guanine(9)-N(1))-methyltransferase</fullName>
        <ecNumber evidence="1">2.1.1.221</ecNumber>
    </recommendedName>
</protein>
<dbReference type="PROSITE" id="PS51675">
    <property type="entry name" value="SAM_MT_TRM10"/>
    <property type="match status" value="1"/>
</dbReference>
<evidence type="ECO:0000256" key="6">
    <source>
        <dbReference type="SAM" id="MobiDB-lite"/>
    </source>
</evidence>
<evidence type="ECO:0000256" key="4">
    <source>
        <dbReference type="ARBA" id="ARBA00022691"/>
    </source>
</evidence>
<proteinExistence type="predicted"/>
<keyword evidence="4" id="KW-0949">S-adenosyl-L-methionine</keyword>
<dbReference type="GO" id="GO:0052905">
    <property type="term" value="F:tRNA (guanosine(9)-N1)-methyltransferase activity"/>
    <property type="evidence" value="ECO:0007669"/>
    <property type="project" value="UniProtKB-EC"/>
</dbReference>
<keyword evidence="9" id="KW-1185">Reference proteome</keyword>
<dbReference type="EC" id="2.1.1.221" evidence="1"/>
<feature type="region of interest" description="Disordered" evidence="6">
    <location>
        <begin position="356"/>
        <end position="413"/>
    </location>
</feature>
<sequence>MLCYKREQETLFKMIRSILTQPKFQTLDQFNCIFNFRLINLILPSNCLHTSINLPKTPKTHSIDTKMADESSNEQTQQTEIENPEKPLSKNAQKKLKKQQRYEQKKAEKKAIEKEQKKAEKERKKREWEEKIAALGTEEEKLKLIESRIGLRKERMEKRCEERAQKFEKLSWGKLHGQSIVIDLEFSHLMTESELHSLVQQIMYCYAVNGKCASPCHLWLTGCEGTMESQLKRIPGFDKWIIEKESQTYIEALEDQKENLVYLTADAETVLEDLDPKKMYIIGGIVDRNRWKGITMKKAQEQGIQTARLPIGNYLKMSSSQVLTVNQVVEILLKYLEIRDWKASFFQVIPQRKRGEADSRKDVKELEDEEQKESGTSSDSQKKPKMSNTDSETSEKEVTNDENGEEHNLSTLN</sequence>
<feature type="domain" description="SAM-dependent MTase TRM10-type" evidence="7">
    <location>
        <begin position="162"/>
        <end position="356"/>
    </location>
</feature>
<dbReference type="EMBL" id="JBDFQZ010000006">
    <property type="protein sequence ID" value="KAK9714244.1"/>
    <property type="molecule type" value="Genomic_DNA"/>
</dbReference>
<dbReference type="FunFam" id="3.40.1280.30:FF:000018">
    <property type="entry name" value="Os02g0725600 protein"/>
    <property type="match status" value="1"/>
</dbReference>
<gene>
    <name evidence="8" type="ORF">RND81_06G081000</name>
</gene>
<feature type="compositionally biased region" description="Basic and acidic residues" evidence="6">
    <location>
        <begin position="100"/>
        <end position="126"/>
    </location>
</feature>
<dbReference type="GO" id="GO:0000049">
    <property type="term" value="F:tRNA binding"/>
    <property type="evidence" value="ECO:0007669"/>
    <property type="project" value="TreeGrafter"/>
</dbReference>
<dbReference type="PANTHER" id="PTHR13563:SF13">
    <property type="entry name" value="TRNA METHYLTRANSFERASE 10 HOMOLOG A"/>
    <property type="match status" value="1"/>
</dbReference>
<keyword evidence="2" id="KW-0489">Methyltransferase</keyword>
<dbReference type="CDD" id="cd18089">
    <property type="entry name" value="SPOUT_Trm10-like"/>
    <property type="match status" value="1"/>
</dbReference>
<reference evidence="8" key="1">
    <citation type="submission" date="2024-03" db="EMBL/GenBank/DDBJ databases">
        <title>WGS assembly of Saponaria officinalis var. Norfolk2.</title>
        <authorList>
            <person name="Jenkins J."/>
            <person name="Shu S."/>
            <person name="Grimwood J."/>
            <person name="Barry K."/>
            <person name="Goodstein D."/>
            <person name="Schmutz J."/>
            <person name="Leebens-Mack J."/>
            <person name="Osbourn A."/>
        </authorList>
    </citation>
    <scope>NUCLEOTIDE SEQUENCE [LARGE SCALE GENOMIC DNA]</scope>
    <source>
        <strain evidence="8">JIC</strain>
    </source>
</reference>
<dbReference type="InterPro" id="IPR028564">
    <property type="entry name" value="MT_TRM10-typ"/>
</dbReference>
<dbReference type="GO" id="GO:0005634">
    <property type="term" value="C:nucleus"/>
    <property type="evidence" value="ECO:0007669"/>
    <property type="project" value="TreeGrafter"/>
</dbReference>
<evidence type="ECO:0000313" key="9">
    <source>
        <dbReference type="Proteomes" id="UP001443914"/>
    </source>
</evidence>
<comment type="caution">
    <text evidence="8">The sequence shown here is derived from an EMBL/GenBank/DDBJ whole genome shotgun (WGS) entry which is preliminary data.</text>
</comment>
<evidence type="ECO:0000256" key="1">
    <source>
        <dbReference type="ARBA" id="ARBA00012797"/>
    </source>
</evidence>
<dbReference type="Proteomes" id="UP001443914">
    <property type="component" value="Unassembled WGS sequence"/>
</dbReference>
<keyword evidence="3" id="KW-0808">Transferase</keyword>
<dbReference type="PANTHER" id="PTHR13563">
    <property type="entry name" value="TRNA (GUANINE-9-) METHYLTRANSFERASE"/>
    <property type="match status" value="1"/>
</dbReference>
<accession>A0AAW1K7J2</accession>
<dbReference type="GO" id="GO:0002939">
    <property type="term" value="P:tRNA N1-guanine methylation"/>
    <property type="evidence" value="ECO:0007669"/>
    <property type="project" value="TreeGrafter"/>
</dbReference>
<evidence type="ECO:0000259" key="7">
    <source>
        <dbReference type="PROSITE" id="PS51675"/>
    </source>
</evidence>
<dbReference type="InterPro" id="IPR038459">
    <property type="entry name" value="MT_TRM10-typ_sf"/>
</dbReference>
<comment type="catalytic activity">
    <reaction evidence="5">
        <text>guanosine(9) in tRNA + S-adenosyl-L-methionine = N(1)-methylguanosine(9) in tRNA + S-adenosyl-L-homocysteine + H(+)</text>
        <dbReference type="Rhea" id="RHEA:43156"/>
        <dbReference type="Rhea" id="RHEA-COMP:10367"/>
        <dbReference type="Rhea" id="RHEA-COMP:10368"/>
        <dbReference type="ChEBI" id="CHEBI:15378"/>
        <dbReference type="ChEBI" id="CHEBI:57856"/>
        <dbReference type="ChEBI" id="CHEBI:59789"/>
        <dbReference type="ChEBI" id="CHEBI:73542"/>
        <dbReference type="ChEBI" id="CHEBI:74269"/>
        <dbReference type="EC" id="2.1.1.221"/>
    </reaction>
</comment>
<feature type="region of interest" description="Disordered" evidence="6">
    <location>
        <begin position="54"/>
        <end position="126"/>
    </location>
</feature>